<accession>A0A369WG27</accession>
<feature type="domain" description="Glycosyl transferase family 1" evidence="1">
    <location>
        <begin position="233"/>
        <end position="375"/>
    </location>
</feature>
<gene>
    <name evidence="2" type="ORF">DV711_11745</name>
</gene>
<dbReference type="PANTHER" id="PTHR45947:SF3">
    <property type="entry name" value="SULFOQUINOVOSYL TRANSFERASE SQD2"/>
    <property type="match status" value="1"/>
</dbReference>
<dbReference type="PANTHER" id="PTHR45947">
    <property type="entry name" value="SULFOQUINOVOSYL TRANSFERASE SQD2"/>
    <property type="match status" value="1"/>
</dbReference>
<evidence type="ECO:0000259" key="1">
    <source>
        <dbReference type="Pfam" id="PF00534"/>
    </source>
</evidence>
<comment type="caution">
    <text evidence="2">The sequence shown here is derived from an EMBL/GenBank/DDBJ whole genome shotgun (WGS) entry which is preliminary data.</text>
</comment>
<keyword evidence="3" id="KW-1185">Reference proteome</keyword>
<evidence type="ECO:0000313" key="2">
    <source>
        <dbReference type="EMBL" id="RDE19556.1"/>
    </source>
</evidence>
<proteinExistence type="predicted"/>
<dbReference type="Proteomes" id="UP000253769">
    <property type="component" value="Unassembled WGS sequence"/>
</dbReference>
<dbReference type="Pfam" id="PF00534">
    <property type="entry name" value="Glycos_transf_1"/>
    <property type="match status" value="1"/>
</dbReference>
<dbReference type="InterPro" id="IPR001296">
    <property type="entry name" value="Glyco_trans_1"/>
</dbReference>
<dbReference type="RefSeq" id="WP_114695902.1">
    <property type="nucleotide sequence ID" value="NZ_QQOH01000003.1"/>
</dbReference>
<protein>
    <submittedName>
        <fullName evidence="2">Glycosyltransferase</fullName>
    </submittedName>
</protein>
<dbReference type="InterPro" id="IPR050194">
    <property type="entry name" value="Glycosyltransferase_grp1"/>
</dbReference>
<organism evidence="2 3">
    <name type="scientific">Motiliproteus coralliicola</name>
    <dbReference type="NCBI Taxonomy" id="2283196"/>
    <lineage>
        <taxon>Bacteria</taxon>
        <taxon>Pseudomonadati</taxon>
        <taxon>Pseudomonadota</taxon>
        <taxon>Gammaproteobacteria</taxon>
        <taxon>Oceanospirillales</taxon>
        <taxon>Oceanospirillaceae</taxon>
        <taxon>Motiliproteus</taxon>
    </lineage>
</organism>
<sequence>MSRGRHSRTEPSATPIAFYAPLKPPCHPNPSGDRLIARLMLQALAGAGFEPQLASRFRSREGQGDPIRQQRLKSVAQRLADRLIRRYRKLPADQRPRLWFSYHLYHKAPDWIGPRVSQALGIPYVVAEASYAAKQANGPWANGLADTTAAIEQAELILSLNPQDDEGLRQCRADAPIRRLYPFVPGVCDSAVENPREQLAQRLQLDPDSRWLICVAMMRPGDKLHSFQLLADSLQQLPTQDSASSNSTLAQPWQLLVVGDGRARNQVEQLFAPLQSRVRFLGRLQPSQIEPLLQASDLYVWPAVNEAFGMALLEALQAGTPVLAGDEGGVSSLVENGNNGWLTPARDSNAFAQTLQQLLQQPERLTEAGTNARERVDRYHSLHAAGQRLQRLLMPLISPTAAGSQSDTRKPSDA</sequence>
<dbReference type="CDD" id="cd03801">
    <property type="entry name" value="GT4_PimA-like"/>
    <property type="match status" value="1"/>
</dbReference>
<evidence type="ECO:0000313" key="3">
    <source>
        <dbReference type="Proteomes" id="UP000253769"/>
    </source>
</evidence>
<dbReference type="EMBL" id="QQOH01000003">
    <property type="protein sequence ID" value="RDE19556.1"/>
    <property type="molecule type" value="Genomic_DNA"/>
</dbReference>
<dbReference type="SUPFAM" id="SSF53756">
    <property type="entry name" value="UDP-Glycosyltransferase/glycogen phosphorylase"/>
    <property type="match status" value="1"/>
</dbReference>
<dbReference type="AlphaFoldDB" id="A0A369WG27"/>
<reference evidence="2 3" key="1">
    <citation type="submission" date="2018-07" db="EMBL/GenBank/DDBJ databases">
        <title>Motiliproteus coralliicola sp. nov., a bacterium isolated from Coral.</title>
        <authorList>
            <person name="Wang G."/>
        </authorList>
    </citation>
    <scope>NUCLEOTIDE SEQUENCE [LARGE SCALE GENOMIC DNA]</scope>
    <source>
        <strain evidence="2 3">C34</strain>
    </source>
</reference>
<keyword evidence="2" id="KW-0808">Transferase</keyword>
<dbReference type="Gene3D" id="3.40.50.2000">
    <property type="entry name" value="Glycogen Phosphorylase B"/>
    <property type="match status" value="2"/>
</dbReference>
<name>A0A369WG27_9GAMM</name>
<dbReference type="GO" id="GO:0016757">
    <property type="term" value="F:glycosyltransferase activity"/>
    <property type="evidence" value="ECO:0007669"/>
    <property type="project" value="InterPro"/>
</dbReference>
<dbReference type="OrthoDB" id="9795746at2"/>